<evidence type="ECO:0000313" key="3">
    <source>
        <dbReference type="Proteomes" id="UP000637359"/>
    </source>
</evidence>
<evidence type="ECO:0000313" key="2">
    <source>
        <dbReference type="EMBL" id="MBC5637916.1"/>
    </source>
</evidence>
<keyword evidence="3" id="KW-1185">Reference proteome</keyword>
<dbReference type="Pfam" id="PF08671">
    <property type="entry name" value="SinI"/>
    <property type="match status" value="1"/>
</dbReference>
<dbReference type="EMBL" id="JACOOL010000010">
    <property type="protein sequence ID" value="MBC5637916.1"/>
    <property type="molecule type" value="Genomic_DNA"/>
</dbReference>
<dbReference type="GO" id="GO:0006355">
    <property type="term" value="P:regulation of DNA-templated transcription"/>
    <property type="evidence" value="ECO:0007669"/>
    <property type="project" value="InterPro"/>
</dbReference>
<proteinExistence type="predicted"/>
<dbReference type="InterPro" id="IPR036281">
    <property type="entry name" value="SinR/SinI_dimer_dom_sf"/>
</dbReference>
<dbReference type="GO" id="GO:0046983">
    <property type="term" value="F:protein dimerization activity"/>
    <property type="evidence" value="ECO:0007669"/>
    <property type="project" value="InterPro"/>
</dbReference>
<dbReference type="AlphaFoldDB" id="A0A923L7Q5"/>
<dbReference type="InterPro" id="IPR010981">
    <property type="entry name" value="SinR/SinI_dimer_dom"/>
</dbReference>
<comment type="caution">
    <text evidence="2">The sequence shown here is derived from an EMBL/GenBank/DDBJ whole genome shotgun (WGS) entry which is preliminary data.</text>
</comment>
<dbReference type="Proteomes" id="UP000637359">
    <property type="component" value="Unassembled WGS sequence"/>
</dbReference>
<organism evidence="2 3">
    <name type="scientific">Ornithinibacillus hominis</name>
    <dbReference type="NCBI Taxonomy" id="2763055"/>
    <lineage>
        <taxon>Bacteria</taxon>
        <taxon>Bacillati</taxon>
        <taxon>Bacillota</taxon>
        <taxon>Bacilli</taxon>
        <taxon>Bacillales</taxon>
        <taxon>Bacillaceae</taxon>
        <taxon>Ornithinibacillus</taxon>
    </lineage>
</organism>
<dbReference type="PROSITE" id="PS51500">
    <property type="entry name" value="SIN"/>
    <property type="match status" value="1"/>
</dbReference>
<evidence type="ECO:0000259" key="1">
    <source>
        <dbReference type="PROSITE" id="PS51500"/>
    </source>
</evidence>
<name>A0A923L7Q5_9BACI</name>
<sequence>MGDGNLNKMIGLDYEWILLIKEAKKQGMTVEEIRLFLAEAKHHA</sequence>
<feature type="domain" description="Sin" evidence="1">
    <location>
        <begin position="3"/>
        <end position="41"/>
    </location>
</feature>
<dbReference type="SUPFAM" id="SSF47406">
    <property type="entry name" value="SinR repressor dimerisation domain-like"/>
    <property type="match status" value="1"/>
</dbReference>
<accession>A0A923L7Q5</accession>
<reference evidence="2" key="1">
    <citation type="submission" date="2020-08" db="EMBL/GenBank/DDBJ databases">
        <title>Genome public.</title>
        <authorList>
            <person name="Liu C."/>
            <person name="Sun Q."/>
        </authorList>
    </citation>
    <scope>NUCLEOTIDE SEQUENCE</scope>
    <source>
        <strain evidence="2">BX22</strain>
    </source>
</reference>
<gene>
    <name evidence="2" type="ORF">H8S33_13985</name>
</gene>
<protein>
    <submittedName>
        <fullName evidence="2">Anti-repressor SinI family protein</fullName>
    </submittedName>
</protein>